<feature type="transmembrane region" description="Helical" evidence="1">
    <location>
        <begin position="6"/>
        <end position="28"/>
    </location>
</feature>
<gene>
    <name evidence="2" type="ORF">A11K_0114300</name>
</gene>
<keyword evidence="1" id="KW-1133">Transmembrane helix</keyword>
<reference evidence="2" key="1">
    <citation type="submission" date="2012-05" db="EMBL/GenBank/DDBJ databases">
        <authorList>
            <person name="Studholme D.J."/>
            <person name="Wasukira A."/>
            <person name="Grant M."/>
        </authorList>
    </citation>
    <scope>NUCLEOTIDE SEQUENCE [LARGE SCALE GENOMIC DNA]</scope>
    <source>
        <strain evidence="2">NCPPB 890</strain>
    </source>
</reference>
<keyword evidence="1" id="KW-0472">Membrane</keyword>
<organism evidence="2">
    <name type="scientific">Xanthomonas vasicola pv. vasculorum NCPPB 890</name>
    <dbReference type="NCBI Taxonomy" id="1184265"/>
    <lineage>
        <taxon>Bacteria</taxon>
        <taxon>Pseudomonadati</taxon>
        <taxon>Pseudomonadota</taxon>
        <taxon>Gammaproteobacteria</taxon>
        <taxon>Lysobacterales</taxon>
        <taxon>Lysobacteraceae</taxon>
        <taxon>Xanthomonas</taxon>
    </lineage>
</organism>
<dbReference type="EMBL" id="AKBN01000825">
    <property type="protein sequence ID" value="KFA01680.1"/>
    <property type="molecule type" value="Genomic_DNA"/>
</dbReference>
<proteinExistence type="predicted"/>
<evidence type="ECO:0000256" key="1">
    <source>
        <dbReference type="SAM" id="Phobius"/>
    </source>
</evidence>
<accession>A0A836P259</accession>
<dbReference type="AlphaFoldDB" id="A0A836P259"/>
<sequence>MSEGLQLAAVAGLSVGGLLGSLLLGWLYRKLQADGYGEVRWLACCWLSACWRRWAWICRSIACCWACADFRA</sequence>
<evidence type="ECO:0000313" key="2">
    <source>
        <dbReference type="EMBL" id="KFA01680.1"/>
    </source>
</evidence>
<name>A0A836P259_XANVA</name>
<comment type="caution">
    <text evidence="2">The sequence shown here is derived from an EMBL/GenBank/DDBJ whole genome shotgun (WGS) entry which is preliminary data.</text>
</comment>
<keyword evidence="1" id="KW-0812">Transmembrane</keyword>
<protein>
    <submittedName>
        <fullName evidence="2">Uncharacterized protein</fullName>
    </submittedName>
</protein>